<dbReference type="InterPro" id="IPR009883">
    <property type="entry name" value="YgfX"/>
</dbReference>
<dbReference type="RefSeq" id="WP_198570836.1">
    <property type="nucleotide sequence ID" value="NZ_CP066167.1"/>
</dbReference>
<dbReference type="EMBL" id="CP066167">
    <property type="protein sequence ID" value="QQD19351.1"/>
    <property type="molecule type" value="Genomic_DNA"/>
</dbReference>
<reference evidence="1 2" key="1">
    <citation type="submission" date="2020-12" db="EMBL/GenBank/DDBJ databases">
        <authorList>
            <person name="Shan Y."/>
        </authorList>
    </citation>
    <scope>NUCLEOTIDE SEQUENCE [LARGE SCALE GENOMIC DNA]</scope>
    <source>
        <strain evidence="2">csc3.9</strain>
    </source>
</reference>
<dbReference type="Pfam" id="PF07254">
    <property type="entry name" value="Cpta_toxin"/>
    <property type="match status" value="1"/>
</dbReference>
<gene>
    <name evidence="1" type="ORF">I6N98_05715</name>
</gene>
<name>A0A7T4R2N7_9GAMM</name>
<evidence type="ECO:0000313" key="2">
    <source>
        <dbReference type="Proteomes" id="UP000596063"/>
    </source>
</evidence>
<protein>
    <recommendedName>
        <fullName evidence="3">Toxin CptA</fullName>
    </recommendedName>
</protein>
<evidence type="ECO:0008006" key="3">
    <source>
        <dbReference type="Google" id="ProtNLM"/>
    </source>
</evidence>
<proteinExistence type="predicted"/>
<accession>A0A7T4R2N7</accession>
<dbReference type="AlphaFoldDB" id="A0A7T4R2N7"/>
<dbReference type="KEGG" id="snan:I6N98_05715"/>
<evidence type="ECO:0000313" key="1">
    <source>
        <dbReference type="EMBL" id="QQD19351.1"/>
    </source>
</evidence>
<organism evidence="1 2">
    <name type="scientific">Spongiibacter nanhainus</name>
    <dbReference type="NCBI Taxonomy" id="2794344"/>
    <lineage>
        <taxon>Bacteria</taxon>
        <taxon>Pseudomonadati</taxon>
        <taxon>Pseudomonadota</taxon>
        <taxon>Gammaproteobacteria</taxon>
        <taxon>Cellvibrionales</taxon>
        <taxon>Spongiibacteraceae</taxon>
        <taxon>Spongiibacter</taxon>
    </lineage>
</organism>
<keyword evidence="2" id="KW-1185">Reference proteome</keyword>
<dbReference type="Proteomes" id="UP000596063">
    <property type="component" value="Chromosome"/>
</dbReference>
<sequence length="145" mass="16345">MPSPRALHPNWRPSRCFLAGYAAAQLVAWLAVVASAMPIGLKLLCLLTLLWHGYWLRSRCLPLLTTSELRDLWWDGQRWCGQWPSGPAPLQWRGAVVRRWMVVLHFGSGLGRSASVTILPDQMSSEQFRALRLIAQHAGMSADRD</sequence>